<dbReference type="AlphaFoldDB" id="K1VGU0"/>
<feature type="compositionally biased region" description="Polar residues" evidence="1">
    <location>
        <begin position="97"/>
        <end position="118"/>
    </location>
</feature>
<feature type="compositionally biased region" description="Pro residues" evidence="1">
    <location>
        <begin position="125"/>
        <end position="140"/>
    </location>
</feature>
<reference evidence="2 3" key="1">
    <citation type="journal article" date="2012" name="Eukaryot. Cell">
        <title>Genome sequence of the Trichosporon asahii environmental strain CBS 8904.</title>
        <authorList>
            <person name="Yang R.Y."/>
            <person name="Li H.T."/>
            <person name="Zhu H."/>
            <person name="Zhou G.P."/>
            <person name="Wang M."/>
            <person name="Wang L."/>
        </authorList>
    </citation>
    <scope>NUCLEOTIDE SEQUENCE [LARGE SCALE GENOMIC DNA]</scope>
    <source>
        <strain evidence="2 3">CBS 8904</strain>
    </source>
</reference>
<keyword evidence="3" id="KW-1185">Reference proteome</keyword>
<organism evidence="2 3">
    <name type="scientific">Trichosporon asahii var. asahii (strain CBS 8904)</name>
    <name type="common">Yeast</name>
    <dbReference type="NCBI Taxonomy" id="1220162"/>
    <lineage>
        <taxon>Eukaryota</taxon>
        <taxon>Fungi</taxon>
        <taxon>Dikarya</taxon>
        <taxon>Basidiomycota</taxon>
        <taxon>Agaricomycotina</taxon>
        <taxon>Tremellomycetes</taxon>
        <taxon>Trichosporonales</taxon>
        <taxon>Trichosporonaceae</taxon>
        <taxon>Trichosporon</taxon>
    </lineage>
</organism>
<dbReference type="Proteomes" id="UP000006757">
    <property type="component" value="Unassembled WGS sequence"/>
</dbReference>
<evidence type="ECO:0000313" key="2">
    <source>
        <dbReference type="EMBL" id="EKD03330.1"/>
    </source>
</evidence>
<feature type="region of interest" description="Disordered" evidence="1">
    <location>
        <begin position="85"/>
        <end position="165"/>
    </location>
</feature>
<feature type="compositionally biased region" description="Basic and acidic residues" evidence="1">
    <location>
        <begin position="61"/>
        <end position="71"/>
    </location>
</feature>
<evidence type="ECO:0000256" key="1">
    <source>
        <dbReference type="SAM" id="MobiDB-lite"/>
    </source>
</evidence>
<name>K1VGU0_TRIAC</name>
<proteinExistence type="predicted"/>
<evidence type="ECO:0000313" key="3">
    <source>
        <dbReference type="Proteomes" id="UP000006757"/>
    </source>
</evidence>
<accession>K1VGU0</accession>
<feature type="compositionally biased region" description="Polar residues" evidence="1">
    <location>
        <begin position="1"/>
        <end position="11"/>
    </location>
</feature>
<sequence length="327" mass="36078">MSTPSTHSPPRTQRKRSGATRDPKPAHTRRSVAKKAAQASRRHKRAMRAVEELLAQRPRARTRESDIDAARDRLERASASLLRLSRSVGRLHRRTSPSRAKSPTSPTSLGSAALSPTSPLRHASPRPPVSPVSPPPPAFPRSPSLDAAPSSTSDSAPTADETEPVMSAQGSALYTWLTEPTVSRTLQVARLRRFIAGSQQLILDWDEGQARFCKDRRTAQHVSLLLHGNLHTVGTTLGLPFPRSLRESWGHLNGKEVLILITDSNDIPIRNSVLHPAAIRVTVSTTDGVRRFSYGRQDLQDSIVHRWDEFVTWIRVTRSMALKGDGL</sequence>
<dbReference type="EMBL" id="AMBO01000259">
    <property type="protein sequence ID" value="EKD03330.1"/>
    <property type="molecule type" value="Genomic_DNA"/>
</dbReference>
<protein>
    <submittedName>
        <fullName evidence="2">Uncharacterized protein</fullName>
    </submittedName>
</protein>
<feature type="compositionally biased region" description="Low complexity" evidence="1">
    <location>
        <begin position="141"/>
        <end position="159"/>
    </location>
</feature>
<feature type="region of interest" description="Disordered" evidence="1">
    <location>
        <begin position="1"/>
        <end position="71"/>
    </location>
</feature>
<dbReference type="InParanoid" id="K1VGU0"/>
<gene>
    <name evidence="2" type="ORF">A1Q2_02359</name>
</gene>
<comment type="caution">
    <text evidence="2">The sequence shown here is derived from an EMBL/GenBank/DDBJ whole genome shotgun (WGS) entry which is preliminary data.</text>
</comment>
<dbReference type="HOGENOM" id="CLU_850432_0_0_1"/>